<name>A0A1R3HLQ0_9ROSI</name>
<keyword evidence="2" id="KW-0067">ATP-binding</keyword>
<dbReference type="STRING" id="93759.A0A1R3HLQ0"/>
<gene>
    <name evidence="2" type="ORF">COLO4_28318</name>
</gene>
<accession>A0A1R3HLQ0</accession>
<feature type="domain" description="DNA helicase Pif1-like 2B" evidence="1">
    <location>
        <begin position="87"/>
        <end position="133"/>
    </location>
</feature>
<comment type="caution">
    <text evidence="2">The sequence shown here is derived from an EMBL/GenBank/DDBJ whole genome shotgun (WGS) entry which is preliminary data.</text>
</comment>
<dbReference type="OrthoDB" id="1434797at2759"/>
<reference evidence="3" key="1">
    <citation type="submission" date="2013-09" db="EMBL/GenBank/DDBJ databases">
        <title>Corchorus olitorius genome sequencing.</title>
        <authorList>
            <person name="Alam M."/>
            <person name="Haque M.S."/>
            <person name="Islam M.S."/>
            <person name="Emdad E.M."/>
            <person name="Islam M.M."/>
            <person name="Ahmed B."/>
            <person name="Halim A."/>
            <person name="Hossen Q.M.M."/>
            <person name="Hossain M.Z."/>
            <person name="Ahmed R."/>
            <person name="Khan M.M."/>
            <person name="Islam R."/>
            <person name="Rashid M.M."/>
            <person name="Khan S.A."/>
            <person name="Rahman M.S."/>
            <person name="Alam M."/>
            <person name="Yahiya A.S."/>
            <person name="Khan M.S."/>
            <person name="Azam M.S."/>
            <person name="Haque T."/>
            <person name="Lashkar M.Z.H."/>
            <person name="Akhand A.I."/>
            <person name="Morshed G."/>
            <person name="Roy S."/>
            <person name="Uddin K.S."/>
            <person name="Rabeya T."/>
            <person name="Hossain A.S."/>
            <person name="Chowdhury A."/>
            <person name="Snigdha A.R."/>
            <person name="Mortoza M.S."/>
            <person name="Matin S.A."/>
            <person name="Hoque S.M.E."/>
            <person name="Islam M.K."/>
            <person name="Roy D.K."/>
            <person name="Haider R."/>
            <person name="Moosa M.M."/>
            <person name="Elias S.M."/>
            <person name="Hasan A.M."/>
            <person name="Jahan S."/>
            <person name="Shafiuddin M."/>
            <person name="Mahmood N."/>
            <person name="Shommy N.S."/>
        </authorList>
    </citation>
    <scope>NUCLEOTIDE SEQUENCE [LARGE SCALE GENOMIC DNA]</scope>
    <source>
        <strain evidence="3">cv. O-4</strain>
    </source>
</reference>
<organism evidence="2 3">
    <name type="scientific">Corchorus olitorius</name>
    <dbReference type="NCBI Taxonomy" id="93759"/>
    <lineage>
        <taxon>Eukaryota</taxon>
        <taxon>Viridiplantae</taxon>
        <taxon>Streptophyta</taxon>
        <taxon>Embryophyta</taxon>
        <taxon>Tracheophyta</taxon>
        <taxon>Spermatophyta</taxon>
        <taxon>Magnoliopsida</taxon>
        <taxon>eudicotyledons</taxon>
        <taxon>Gunneridae</taxon>
        <taxon>Pentapetalae</taxon>
        <taxon>rosids</taxon>
        <taxon>malvids</taxon>
        <taxon>Malvales</taxon>
        <taxon>Malvaceae</taxon>
        <taxon>Grewioideae</taxon>
        <taxon>Apeibeae</taxon>
        <taxon>Corchorus</taxon>
    </lineage>
</organism>
<dbReference type="EMBL" id="AWUE01019835">
    <property type="protein sequence ID" value="OMO71279.1"/>
    <property type="molecule type" value="Genomic_DNA"/>
</dbReference>
<keyword evidence="3" id="KW-1185">Reference proteome</keyword>
<keyword evidence="2" id="KW-0378">Hydrolase</keyword>
<dbReference type="AlphaFoldDB" id="A0A1R3HLQ0"/>
<evidence type="ECO:0000313" key="2">
    <source>
        <dbReference type="EMBL" id="OMO71279.1"/>
    </source>
</evidence>
<proteinExistence type="predicted"/>
<dbReference type="PANTHER" id="PTHR10492">
    <property type="match status" value="1"/>
</dbReference>
<sequence>MRLSRHGLDGEEREQLQKFAELLLDIGVGTIPSIEAHGDQEGETINVPNDLLSLPSEDPINAIVSAVYPDFENNYQSRDQVALYSPEFLNSLKFPGIANHVLSLKVNFVIMLLRNISPSEGLCNGSRLLIMQLCPNVIEAKIVAGTNINIEFSY</sequence>
<protein>
    <submittedName>
        <fullName evidence="2">DNA helicase PIF1, ATP-dependent</fullName>
    </submittedName>
</protein>
<keyword evidence="2" id="KW-0347">Helicase</keyword>
<dbReference type="PANTHER" id="PTHR10492:SF90">
    <property type="entry name" value="ATP-DEPENDENT DNA HELICASE"/>
    <property type="match status" value="1"/>
</dbReference>
<dbReference type="Pfam" id="PF21530">
    <property type="entry name" value="Pif1_2B_dom"/>
    <property type="match status" value="1"/>
</dbReference>
<evidence type="ECO:0000259" key="1">
    <source>
        <dbReference type="Pfam" id="PF21530"/>
    </source>
</evidence>
<keyword evidence="2" id="KW-0547">Nucleotide-binding</keyword>
<dbReference type="InterPro" id="IPR049163">
    <property type="entry name" value="Pif1-like_2B_dom"/>
</dbReference>
<evidence type="ECO:0000313" key="3">
    <source>
        <dbReference type="Proteomes" id="UP000187203"/>
    </source>
</evidence>
<dbReference type="Proteomes" id="UP000187203">
    <property type="component" value="Unassembled WGS sequence"/>
</dbReference>
<dbReference type="GO" id="GO:0004386">
    <property type="term" value="F:helicase activity"/>
    <property type="evidence" value="ECO:0007669"/>
    <property type="project" value="UniProtKB-KW"/>
</dbReference>